<dbReference type="EMBL" id="JAALHA020000004">
    <property type="protein sequence ID" value="MDR9895399.1"/>
    <property type="molecule type" value="Genomic_DNA"/>
</dbReference>
<reference evidence="2" key="1">
    <citation type="journal article" date="2021" name="Science">
        <title>Hunting the eagle killer: A cyanobacterial neurotoxin causes vacuolar myelinopathy.</title>
        <authorList>
            <person name="Breinlinger S."/>
            <person name="Phillips T.J."/>
            <person name="Haram B.N."/>
            <person name="Mares J."/>
            <person name="Martinez Yerena J.A."/>
            <person name="Hrouzek P."/>
            <person name="Sobotka R."/>
            <person name="Henderson W.M."/>
            <person name="Schmieder P."/>
            <person name="Williams S.M."/>
            <person name="Lauderdale J.D."/>
            <person name="Wilde H.D."/>
            <person name="Gerrin W."/>
            <person name="Kust A."/>
            <person name="Washington J.W."/>
            <person name="Wagner C."/>
            <person name="Geier B."/>
            <person name="Liebeke M."/>
            <person name="Enke H."/>
            <person name="Niedermeyer T.H.J."/>
            <person name="Wilde S.B."/>
        </authorList>
    </citation>
    <scope>NUCLEOTIDE SEQUENCE [LARGE SCALE GENOMIC DNA]</scope>
    <source>
        <strain evidence="2">Thurmond2011</strain>
    </source>
</reference>
<dbReference type="AlphaFoldDB" id="A0AAP5MAB8"/>
<evidence type="ECO:0000313" key="1">
    <source>
        <dbReference type="EMBL" id="MDR9895399.1"/>
    </source>
</evidence>
<name>A0AAP5MAB8_9CYAN</name>
<evidence type="ECO:0000313" key="2">
    <source>
        <dbReference type="Proteomes" id="UP000667802"/>
    </source>
</evidence>
<dbReference type="Proteomes" id="UP000667802">
    <property type="component" value="Unassembled WGS sequence"/>
</dbReference>
<dbReference type="RefSeq" id="WP_208345191.1">
    <property type="nucleotide sequence ID" value="NZ_CAWQFN010000608.1"/>
</dbReference>
<gene>
    <name evidence="1" type="ORF">G7B40_012590</name>
</gene>
<accession>A0AAP5MAB8</accession>
<protein>
    <submittedName>
        <fullName evidence="1">Uncharacterized protein</fullName>
    </submittedName>
</protein>
<proteinExistence type="predicted"/>
<sequence length="132" mass="12880">MNLVLKHSFLPTLMATSVVGVSLLPYKPAAADDHILKGAGIGAAAGVVSGAVLHRGNVLTNGVNGAAAGAAANAANSNRRAKNKKRSLVQDVGVGAAASTVSGAIIHRGNPVKDAISGAAAGAAVNILDGNR</sequence>
<comment type="caution">
    <text evidence="1">The sequence shown here is derived from an EMBL/GenBank/DDBJ whole genome shotgun (WGS) entry which is preliminary data.</text>
</comment>
<organism evidence="1 2">
    <name type="scientific">Aetokthonos hydrillicola Thurmond2011</name>
    <dbReference type="NCBI Taxonomy" id="2712845"/>
    <lineage>
        <taxon>Bacteria</taxon>
        <taxon>Bacillati</taxon>
        <taxon>Cyanobacteriota</taxon>
        <taxon>Cyanophyceae</taxon>
        <taxon>Nostocales</taxon>
        <taxon>Hapalosiphonaceae</taxon>
        <taxon>Aetokthonos</taxon>
    </lineage>
</organism>
<keyword evidence="2" id="KW-1185">Reference proteome</keyword>